<feature type="transmembrane region" description="Helical" evidence="1">
    <location>
        <begin position="62"/>
        <end position="80"/>
    </location>
</feature>
<keyword evidence="1" id="KW-0472">Membrane</keyword>
<name>X1JAG3_9ZZZZ</name>
<dbReference type="EMBL" id="BARU01043165">
    <property type="protein sequence ID" value="GAH78475.1"/>
    <property type="molecule type" value="Genomic_DNA"/>
</dbReference>
<accession>X1JAG3</accession>
<reference evidence="2" key="1">
    <citation type="journal article" date="2014" name="Front. Microbiol.">
        <title>High frequency of phylogenetically diverse reductive dehalogenase-homologous genes in deep subseafloor sedimentary metagenomes.</title>
        <authorList>
            <person name="Kawai M."/>
            <person name="Futagami T."/>
            <person name="Toyoda A."/>
            <person name="Takaki Y."/>
            <person name="Nishi S."/>
            <person name="Hori S."/>
            <person name="Arai W."/>
            <person name="Tsubouchi T."/>
            <person name="Morono Y."/>
            <person name="Uchiyama I."/>
            <person name="Ito T."/>
            <person name="Fujiyama A."/>
            <person name="Inagaki F."/>
            <person name="Takami H."/>
        </authorList>
    </citation>
    <scope>NUCLEOTIDE SEQUENCE</scope>
    <source>
        <strain evidence="2">Expedition CK06-06</strain>
    </source>
</reference>
<feature type="non-terminal residue" evidence="2">
    <location>
        <position position="1"/>
    </location>
</feature>
<feature type="transmembrane region" description="Helical" evidence="1">
    <location>
        <begin position="37"/>
        <end position="56"/>
    </location>
</feature>
<keyword evidence="1" id="KW-1133">Transmembrane helix</keyword>
<comment type="caution">
    <text evidence="2">The sequence shown here is derived from an EMBL/GenBank/DDBJ whole genome shotgun (WGS) entry which is preliminary data.</text>
</comment>
<protein>
    <submittedName>
        <fullName evidence="2">Uncharacterized protein</fullName>
    </submittedName>
</protein>
<evidence type="ECO:0000256" key="1">
    <source>
        <dbReference type="SAM" id="Phobius"/>
    </source>
</evidence>
<proteinExistence type="predicted"/>
<organism evidence="2">
    <name type="scientific">marine sediment metagenome</name>
    <dbReference type="NCBI Taxonomy" id="412755"/>
    <lineage>
        <taxon>unclassified sequences</taxon>
        <taxon>metagenomes</taxon>
        <taxon>ecological metagenomes</taxon>
    </lineage>
</organism>
<feature type="transmembrane region" description="Helical" evidence="1">
    <location>
        <begin position="6"/>
        <end position="25"/>
    </location>
</feature>
<dbReference type="AlphaFoldDB" id="X1JAG3"/>
<sequence length="90" mass="9977">ETGLIGLAMFMWIVIMLFKSTVSFLKKIELKTEEDSFYQAVGLGLLGGITACLIHSFVDNNLYMPLVATFFWVLLGLVNAEKRICEKAGG</sequence>
<evidence type="ECO:0000313" key="2">
    <source>
        <dbReference type="EMBL" id="GAH78475.1"/>
    </source>
</evidence>
<gene>
    <name evidence="2" type="ORF">S03H2_66156</name>
</gene>
<keyword evidence="1" id="KW-0812">Transmembrane</keyword>